<feature type="region of interest" description="Disordered" evidence="1">
    <location>
        <begin position="1"/>
        <end position="26"/>
    </location>
</feature>
<name>A0AAV4VZM5_CAEEX</name>
<protein>
    <submittedName>
        <fullName evidence="2">Uncharacterized protein</fullName>
    </submittedName>
</protein>
<evidence type="ECO:0000313" key="2">
    <source>
        <dbReference type="EMBL" id="GIY74700.1"/>
    </source>
</evidence>
<evidence type="ECO:0000256" key="1">
    <source>
        <dbReference type="SAM" id="MobiDB-lite"/>
    </source>
</evidence>
<comment type="caution">
    <text evidence="2">The sequence shown here is derived from an EMBL/GenBank/DDBJ whole genome shotgun (WGS) entry which is preliminary data.</text>
</comment>
<dbReference type="AlphaFoldDB" id="A0AAV4VZM5"/>
<gene>
    <name evidence="2" type="ORF">CEXT_233731</name>
</gene>
<dbReference type="EMBL" id="BPLR01015246">
    <property type="protein sequence ID" value="GIY74700.1"/>
    <property type="molecule type" value="Genomic_DNA"/>
</dbReference>
<keyword evidence="3" id="KW-1185">Reference proteome</keyword>
<evidence type="ECO:0000313" key="3">
    <source>
        <dbReference type="Proteomes" id="UP001054945"/>
    </source>
</evidence>
<accession>A0AAV4VZM5</accession>
<proteinExistence type="predicted"/>
<sequence>MRITNEGTCGQNATEKSTHKMPPTIRGRKSKSGWNLLFSFLKYNFPFVASIVFRCELPQNKESDLFDVALTILCLEQDFLVIFKFFECANVLKHLSIKDSFHP</sequence>
<feature type="compositionally biased region" description="Polar residues" evidence="1">
    <location>
        <begin position="1"/>
        <end position="15"/>
    </location>
</feature>
<dbReference type="Proteomes" id="UP001054945">
    <property type="component" value="Unassembled WGS sequence"/>
</dbReference>
<reference evidence="2 3" key="1">
    <citation type="submission" date="2021-06" db="EMBL/GenBank/DDBJ databases">
        <title>Caerostris extrusa draft genome.</title>
        <authorList>
            <person name="Kono N."/>
            <person name="Arakawa K."/>
        </authorList>
    </citation>
    <scope>NUCLEOTIDE SEQUENCE [LARGE SCALE GENOMIC DNA]</scope>
</reference>
<organism evidence="2 3">
    <name type="scientific">Caerostris extrusa</name>
    <name type="common">Bark spider</name>
    <name type="synonym">Caerostris bankana</name>
    <dbReference type="NCBI Taxonomy" id="172846"/>
    <lineage>
        <taxon>Eukaryota</taxon>
        <taxon>Metazoa</taxon>
        <taxon>Ecdysozoa</taxon>
        <taxon>Arthropoda</taxon>
        <taxon>Chelicerata</taxon>
        <taxon>Arachnida</taxon>
        <taxon>Araneae</taxon>
        <taxon>Araneomorphae</taxon>
        <taxon>Entelegynae</taxon>
        <taxon>Araneoidea</taxon>
        <taxon>Araneidae</taxon>
        <taxon>Caerostris</taxon>
    </lineage>
</organism>